<organism evidence="2 3">
    <name type="scientific">Streptomyces katrae</name>
    <dbReference type="NCBI Taxonomy" id="68223"/>
    <lineage>
        <taxon>Bacteria</taxon>
        <taxon>Bacillati</taxon>
        <taxon>Actinomycetota</taxon>
        <taxon>Actinomycetes</taxon>
        <taxon>Kitasatosporales</taxon>
        <taxon>Streptomycetaceae</taxon>
        <taxon>Streptomyces</taxon>
    </lineage>
</organism>
<evidence type="ECO:0000256" key="1">
    <source>
        <dbReference type="SAM" id="MobiDB-lite"/>
    </source>
</evidence>
<protein>
    <submittedName>
        <fullName evidence="2">Uncharacterized protein</fullName>
    </submittedName>
</protein>
<dbReference type="EMBL" id="JZWV01000718">
    <property type="protein sequence ID" value="KJY28568.1"/>
    <property type="molecule type" value="Genomic_DNA"/>
</dbReference>
<comment type="caution">
    <text evidence="2">The sequence shown here is derived from an EMBL/GenBank/DDBJ whole genome shotgun (WGS) entry which is preliminary data.</text>
</comment>
<evidence type="ECO:0000313" key="3">
    <source>
        <dbReference type="Proteomes" id="UP000033551"/>
    </source>
</evidence>
<proteinExistence type="predicted"/>
<dbReference type="Proteomes" id="UP000033551">
    <property type="component" value="Unassembled WGS sequence"/>
</dbReference>
<accession>A0A0F4J4D7</accession>
<sequence length="113" mass="12049">MTTLTGGGVPAPRLVPVLYGPERGLPFSEAYQQAGGILAAAADERLYWQVREPAPDPAPDTRSRPPLAVALAASSLSATSDGRQARWTAARSRGRSPASGWARRLRLDGRGRR</sequence>
<feature type="region of interest" description="Disordered" evidence="1">
    <location>
        <begin position="81"/>
        <end position="113"/>
    </location>
</feature>
<name>A0A0F4J4D7_9ACTN</name>
<dbReference type="AlphaFoldDB" id="A0A0F4J4D7"/>
<gene>
    <name evidence="2" type="ORF">VR44_25035</name>
</gene>
<keyword evidence="3" id="KW-1185">Reference proteome</keyword>
<evidence type="ECO:0000313" key="2">
    <source>
        <dbReference type="EMBL" id="KJY28568.1"/>
    </source>
</evidence>
<reference evidence="2 3" key="1">
    <citation type="submission" date="2015-02" db="EMBL/GenBank/DDBJ databases">
        <authorList>
            <person name="Ju K.-S."/>
            <person name="Doroghazi J.R."/>
            <person name="Metcalf W."/>
        </authorList>
    </citation>
    <scope>NUCLEOTIDE SEQUENCE [LARGE SCALE GENOMIC DNA]</scope>
    <source>
        <strain evidence="2 3">NRRL ISP-5550</strain>
    </source>
</reference>